<feature type="domain" description="Phage shock protein PspC N-terminal" evidence="7">
    <location>
        <begin position="3"/>
        <end position="60"/>
    </location>
</feature>
<dbReference type="RefSeq" id="WP_026737766.1">
    <property type="nucleotide sequence ID" value="NZ_AP019822.1"/>
</dbReference>
<dbReference type="PANTHER" id="PTHR33885:SF3">
    <property type="entry name" value="PHAGE SHOCK PROTEIN C"/>
    <property type="match status" value="1"/>
</dbReference>
<sequence>MEKKLFKSKSDKKLMGVCGGLGKYFDKDSNLVRIIAVVLGLFTGGAALVAYLIAGFVLPEGE</sequence>
<evidence type="ECO:0000256" key="5">
    <source>
        <dbReference type="ARBA" id="ARBA00023136"/>
    </source>
</evidence>
<keyword evidence="3 6" id="KW-0812">Transmembrane</keyword>
<dbReference type="STRING" id="714315.GCA_000516535_01414"/>
<evidence type="ECO:0000256" key="3">
    <source>
        <dbReference type="ARBA" id="ARBA00022692"/>
    </source>
</evidence>
<dbReference type="KEGG" id="lgo:JCM16774_1407"/>
<gene>
    <name evidence="8" type="ORF">JCM16774_1407</name>
</gene>
<dbReference type="Pfam" id="PF04024">
    <property type="entry name" value="PspC"/>
    <property type="match status" value="1"/>
</dbReference>
<evidence type="ECO:0000256" key="1">
    <source>
        <dbReference type="ARBA" id="ARBA00004162"/>
    </source>
</evidence>
<dbReference type="OrthoDB" id="9815286at2"/>
<comment type="subcellular location">
    <subcellularLocation>
        <location evidence="1">Cell membrane</location>
        <topology evidence="1">Single-pass membrane protein</topology>
    </subcellularLocation>
</comment>
<accession>A0A510JE06</accession>
<evidence type="ECO:0000313" key="9">
    <source>
        <dbReference type="Proteomes" id="UP000321606"/>
    </source>
</evidence>
<evidence type="ECO:0000313" key="8">
    <source>
        <dbReference type="EMBL" id="BBM36475.1"/>
    </source>
</evidence>
<dbReference type="InterPro" id="IPR007168">
    <property type="entry name" value="Phageshock_PspC_N"/>
</dbReference>
<dbReference type="EMBL" id="AP019822">
    <property type="protein sequence ID" value="BBM36475.1"/>
    <property type="molecule type" value="Genomic_DNA"/>
</dbReference>
<dbReference type="AlphaFoldDB" id="A0A510JE06"/>
<proteinExistence type="predicted"/>
<organism evidence="8 9">
    <name type="scientific">Pseudoleptotrichia goodfellowii</name>
    <dbReference type="NCBI Taxonomy" id="157692"/>
    <lineage>
        <taxon>Bacteria</taxon>
        <taxon>Fusobacteriati</taxon>
        <taxon>Fusobacteriota</taxon>
        <taxon>Fusobacteriia</taxon>
        <taxon>Fusobacteriales</taxon>
        <taxon>Leptotrichiaceae</taxon>
        <taxon>Pseudoleptotrichia</taxon>
    </lineage>
</organism>
<keyword evidence="4 6" id="KW-1133">Transmembrane helix</keyword>
<dbReference type="InterPro" id="IPR052027">
    <property type="entry name" value="PspC"/>
</dbReference>
<keyword evidence="2" id="KW-1003">Cell membrane</keyword>
<evidence type="ECO:0000256" key="2">
    <source>
        <dbReference type="ARBA" id="ARBA00022475"/>
    </source>
</evidence>
<dbReference type="Proteomes" id="UP000321606">
    <property type="component" value="Chromosome"/>
</dbReference>
<evidence type="ECO:0000256" key="6">
    <source>
        <dbReference type="SAM" id="Phobius"/>
    </source>
</evidence>
<dbReference type="PANTHER" id="PTHR33885">
    <property type="entry name" value="PHAGE SHOCK PROTEIN C"/>
    <property type="match status" value="1"/>
</dbReference>
<name>A0A510JE06_9FUSO</name>
<evidence type="ECO:0000259" key="7">
    <source>
        <dbReference type="Pfam" id="PF04024"/>
    </source>
</evidence>
<evidence type="ECO:0000256" key="4">
    <source>
        <dbReference type="ARBA" id="ARBA00022989"/>
    </source>
</evidence>
<protein>
    <submittedName>
        <fullName evidence="8">PspC domain protein</fullName>
    </submittedName>
</protein>
<dbReference type="GO" id="GO:0005886">
    <property type="term" value="C:plasma membrane"/>
    <property type="evidence" value="ECO:0007669"/>
    <property type="project" value="UniProtKB-SubCell"/>
</dbReference>
<feature type="transmembrane region" description="Helical" evidence="6">
    <location>
        <begin position="31"/>
        <end position="58"/>
    </location>
</feature>
<reference evidence="8 9" key="1">
    <citation type="submission" date="2019-07" db="EMBL/GenBank/DDBJ databases">
        <title>Complete Genome Sequence of Leptotrichia goodfellowii Strain JCM 16774.</title>
        <authorList>
            <person name="Watanabe S."/>
            <person name="Cui L."/>
        </authorList>
    </citation>
    <scope>NUCLEOTIDE SEQUENCE [LARGE SCALE GENOMIC DNA]</scope>
    <source>
        <strain evidence="8 9">JCM16774</strain>
    </source>
</reference>
<keyword evidence="5 6" id="KW-0472">Membrane</keyword>